<evidence type="ECO:0000256" key="1">
    <source>
        <dbReference type="SAM" id="Phobius"/>
    </source>
</evidence>
<dbReference type="AlphaFoldDB" id="A0AAW4NLS6"/>
<accession>A0AAW4NLS6</accession>
<reference evidence="2" key="1">
    <citation type="submission" date="2021-07" db="EMBL/GenBank/DDBJ databases">
        <title>Genomic diversity and antimicrobial resistance of Prevotella spp. isolated from chronic lung disease airways.</title>
        <authorList>
            <person name="Webb K.A."/>
            <person name="Olagoke O.S."/>
            <person name="Baird T."/>
            <person name="Neill J."/>
            <person name="Pham A."/>
            <person name="Wells T.J."/>
            <person name="Ramsay K.A."/>
            <person name="Bell S.C."/>
            <person name="Sarovich D.S."/>
            <person name="Price E.P."/>
        </authorList>
    </citation>
    <scope>NUCLEOTIDE SEQUENCE</scope>
    <source>
        <strain evidence="2">SCHI0047.S.3</strain>
    </source>
</reference>
<keyword evidence="2" id="KW-0436">Ligase</keyword>
<sequence>MPSVRFSHDLMHIERRYWLFGATIVLFQLAGYNAMTLSLLAFSLILLFSTECFFNNVQALKWFLSFCIGTLFIGLIKLFFNDASMKSLMMWGQFYLLCFALLGLKDRKQALQVLKIVVYLIFIGDLISNLLLMLGFDLPWSSLPPKRIGEFFPRFTGIKNNTLYSGSISFLALCFTLHERQLPKYLHRLLLAMMVFNLVLASSFRYYIALFSVVILIKFRLYSRQKLLKIGYVGTIILVVLATWLTRTISLSNSLRWQLWNNTLDRITENPLSGIGFMFQELSEHSMVSYHNLAMSGVTESTILLIMLCFGLPMTLLFLAVIVQTLSRMQLFSTYSVTLGLFLSLSLDLFWGGSWDNILSLSLFLLSLYGINHEGYFLQRAERYLSKEQREPQLSADDSHKLNE</sequence>
<feature type="transmembrane region" description="Helical" evidence="1">
    <location>
        <begin position="190"/>
        <end position="215"/>
    </location>
</feature>
<feature type="transmembrane region" description="Helical" evidence="1">
    <location>
        <begin position="60"/>
        <end position="80"/>
    </location>
</feature>
<dbReference type="RefSeq" id="WP_219427345.1">
    <property type="nucleotide sequence ID" value="NZ_JAHXRD010000003.1"/>
</dbReference>
<evidence type="ECO:0000313" key="2">
    <source>
        <dbReference type="EMBL" id="MBW4864967.1"/>
    </source>
</evidence>
<feature type="transmembrane region" description="Helical" evidence="1">
    <location>
        <begin position="116"/>
        <end position="140"/>
    </location>
</feature>
<keyword evidence="1" id="KW-1133">Transmembrane helix</keyword>
<feature type="transmembrane region" description="Helical" evidence="1">
    <location>
        <begin position="358"/>
        <end position="378"/>
    </location>
</feature>
<feature type="transmembrane region" description="Helical" evidence="1">
    <location>
        <begin position="227"/>
        <end position="246"/>
    </location>
</feature>
<dbReference type="EMBL" id="JAHXRF010000003">
    <property type="protein sequence ID" value="MBW4864967.1"/>
    <property type="molecule type" value="Genomic_DNA"/>
</dbReference>
<comment type="caution">
    <text evidence="2">The sequence shown here is derived from an EMBL/GenBank/DDBJ whole genome shotgun (WGS) entry which is preliminary data.</text>
</comment>
<proteinExistence type="predicted"/>
<evidence type="ECO:0000313" key="3">
    <source>
        <dbReference type="Proteomes" id="UP001196873"/>
    </source>
</evidence>
<organism evidence="2 3">
    <name type="scientific">Segatella salivae</name>
    <dbReference type="NCBI Taxonomy" id="228604"/>
    <lineage>
        <taxon>Bacteria</taxon>
        <taxon>Pseudomonadati</taxon>
        <taxon>Bacteroidota</taxon>
        <taxon>Bacteroidia</taxon>
        <taxon>Bacteroidales</taxon>
        <taxon>Prevotellaceae</taxon>
        <taxon>Segatella</taxon>
    </lineage>
</organism>
<feature type="transmembrane region" description="Helical" evidence="1">
    <location>
        <begin position="87"/>
        <end position="104"/>
    </location>
</feature>
<name>A0AAW4NLS6_9BACT</name>
<keyword evidence="1" id="KW-0472">Membrane</keyword>
<dbReference type="GO" id="GO:0016874">
    <property type="term" value="F:ligase activity"/>
    <property type="evidence" value="ECO:0007669"/>
    <property type="project" value="UniProtKB-KW"/>
</dbReference>
<keyword evidence="1" id="KW-0812">Transmembrane</keyword>
<feature type="transmembrane region" description="Helical" evidence="1">
    <location>
        <begin position="303"/>
        <end position="323"/>
    </location>
</feature>
<gene>
    <name evidence="2" type="ORF">KZY68_02805</name>
</gene>
<feature type="transmembrane region" description="Helical" evidence="1">
    <location>
        <begin position="335"/>
        <end position="352"/>
    </location>
</feature>
<dbReference type="Proteomes" id="UP001196873">
    <property type="component" value="Unassembled WGS sequence"/>
</dbReference>
<protein>
    <submittedName>
        <fullName evidence="2">O-antigen ligase family protein</fullName>
    </submittedName>
</protein>
<feature type="transmembrane region" description="Helical" evidence="1">
    <location>
        <begin position="20"/>
        <end position="48"/>
    </location>
</feature>